<gene>
    <name evidence="2" type="ORF">LCGC14_0880470</name>
</gene>
<evidence type="ECO:0000313" key="2">
    <source>
        <dbReference type="EMBL" id="KKN25860.1"/>
    </source>
</evidence>
<name>A0A0F9P231_9ZZZZ</name>
<proteinExistence type="predicted"/>
<feature type="region of interest" description="Disordered" evidence="1">
    <location>
        <begin position="160"/>
        <end position="191"/>
    </location>
</feature>
<dbReference type="EMBL" id="LAZR01002765">
    <property type="protein sequence ID" value="KKN25860.1"/>
    <property type="molecule type" value="Genomic_DNA"/>
</dbReference>
<protein>
    <recommendedName>
        <fullName evidence="3">Homeodomain phBC6A51-type domain-containing protein</fullName>
    </recommendedName>
</protein>
<accession>A0A0F9P231</accession>
<reference evidence="2" key="1">
    <citation type="journal article" date="2015" name="Nature">
        <title>Complex archaea that bridge the gap between prokaryotes and eukaryotes.</title>
        <authorList>
            <person name="Spang A."/>
            <person name="Saw J.H."/>
            <person name="Jorgensen S.L."/>
            <person name="Zaremba-Niedzwiedzka K."/>
            <person name="Martijn J."/>
            <person name="Lind A.E."/>
            <person name="van Eijk R."/>
            <person name="Schleper C."/>
            <person name="Guy L."/>
            <person name="Ettema T.J."/>
        </authorList>
    </citation>
    <scope>NUCLEOTIDE SEQUENCE</scope>
</reference>
<comment type="caution">
    <text evidence="2">The sequence shown here is derived from an EMBL/GenBank/DDBJ whole genome shotgun (WGS) entry which is preliminary data.</text>
</comment>
<organism evidence="2">
    <name type="scientific">marine sediment metagenome</name>
    <dbReference type="NCBI Taxonomy" id="412755"/>
    <lineage>
        <taxon>unclassified sequences</taxon>
        <taxon>metagenomes</taxon>
        <taxon>ecological metagenomes</taxon>
    </lineage>
</organism>
<feature type="compositionally biased region" description="Basic and acidic residues" evidence="1">
    <location>
        <begin position="166"/>
        <end position="180"/>
    </location>
</feature>
<evidence type="ECO:0008006" key="3">
    <source>
        <dbReference type="Google" id="ProtNLM"/>
    </source>
</evidence>
<evidence type="ECO:0000256" key="1">
    <source>
        <dbReference type="SAM" id="MobiDB-lite"/>
    </source>
</evidence>
<dbReference type="AlphaFoldDB" id="A0A0F9P231"/>
<sequence>MILDKLAVKRYYDWLDLPKSERQPKNTVLYAKMIDMAPVTLRRWRQCRPENEKKLGLTAIEKVRPIVNLLGDLTSMPDDSKIKSLRQKLTELARKYVEGGDYDKMVELAKQVLFLSGVEDGKGLDLTNFLKSVGEFVEKKEETHIYEFTKEAEERIANRTAQILQKDSDTSRGRGERGTEDGVQEEPTLLC</sequence>